<organism evidence="2 3">
    <name type="scientific">Hydrococcus rivularis NIES-593</name>
    <dbReference type="NCBI Taxonomy" id="1921803"/>
    <lineage>
        <taxon>Bacteria</taxon>
        <taxon>Bacillati</taxon>
        <taxon>Cyanobacteriota</taxon>
        <taxon>Cyanophyceae</taxon>
        <taxon>Pleurocapsales</taxon>
        <taxon>Hydrococcaceae</taxon>
        <taxon>Hydrococcus</taxon>
    </lineage>
</organism>
<gene>
    <name evidence="2" type="ORF">NIES593_05975</name>
</gene>
<evidence type="ECO:0000313" key="3">
    <source>
        <dbReference type="Proteomes" id="UP000186868"/>
    </source>
</evidence>
<protein>
    <submittedName>
        <fullName evidence="2">SCP-like extracellular family protein</fullName>
    </submittedName>
</protein>
<proteinExistence type="predicted"/>
<dbReference type="Pfam" id="PF00188">
    <property type="entry name" value="CAP"/>
    <property type="match status" value="2"/>
</dbReference>
<dbReference type="AlphaFoldDB" id="A0A1U7HMJ6"/>
<dbReference type="EMBL" id="MRCB01000005">
    <property type="protein sequence ID" value="OKH24768.1"/>
    <property type="molecule type" value="Genomic_DNA"/>
</dbReference>
<keyword evidence="3" id="KW-1185">Reference proteome</keyword>
<dbReference type="InterPro" id="IPR014044">
    <property type="entry name" value="CAP_dom"/>
</dbReference>
<dbReference type="PANTHER" id="PTHR31157:SF1">
    <property type="entry name" value="SCP DOMAIN-CONTAINING PROTEIN"/>
    <property type="match status" value="1"/>
</dbReference>
<dbReference type="OrthoDB" id="68195at2"/>
<feature type="domain" description="SCP" evidence="1">
    <location>
        <begin position="216"/>
        <end position="329"/>
    </location>
</feature>
<dbReference type="InterPro" id="IPR035940">
    <property type="entry name" value="CAP_sf"/>
</dbReference>
<reference evidence="2 3" key="1">
    <citation type="submission" date="2016-11" db="EMBL/GenBank/DDBJ databases">
        <title>Draft Genome Sequences of Nine Cyanobacterial Strains from Diverse Habitats.</title>
        <authorList>
            <person name="Zhu T."/>
            <person name="Hou S."/>
            <person name="Lu X."/>
            <person name="Hess W.R."/>
        </authorList>
    </citation>
    <scope>NUCLEOTIDE SEQUENCE [LARGE SCALE GENOMIC DNA]</scope>
    <source>
        <strain evidence="2 3">NIES-593</strain>
    </source>
</reference>
<dbReference type="PANTHER" id="PTHR31157">
    <property type="entry name" value="SCP DOMAIN-CONTAINING PROTEIN"/>
    <property type="match status" value="1"/>
</dbReference>
<dbReference type="Gene3D" id="3.40.33.10">
    <property type="entry name" value="CAP"/>
    <property type="match status" value="2"/>
</dbReference>
<dbReference type="RefSeq" id="WP_073598718.1">
    <property type="nucleotide sequence ID" value="NZ_MRCB01000005.1"/>
</dbReference>
<accession>A0A1U7HMJ6</accession>
<sequence>MNQTVGGMILGLAMLTGGLVGCQSLDSHNGASSLPASQSAAFALANPDSLASLEQAIYEEINRYRQTRKLPPLKLNSDISRYARIHSERMAAGIVSFGHDGFEKRVQFIGQIIPYEQAAENLSVNVGYVDPVKVAVQGWIASSGHRKNLEGEFDLTGIGVARNASGEYYFTQIFLKQRYPRETNTVEADRWKSPVLTKNSPLDSPLLITIEQEVYRQVNQYRLSRNLAPLRLDARLSYEARLYSQKMARGEAPFSHDGMEERFKKVGRIIPYRKAAENLAVNKGFADPGSVAVEGWIRSSGHRQNMEGKFNVTGIGVAKNHKGEYYLTQFFILKR</sequence>
<feature type="domain" description="SCP" evidence="1">
    <location>
        <begin position="59"/>
        <end position="174"/>
    </location>
</feature>
<evidence type="ECO:0000313" key="2">
    <source>
        <dbReference type="EMBL" id="OKH24768.1"/>
    </source>
</evidence>
<comment type="caution">
    <text evidence="2">The sequence shown here is derived from an EMBL/GenBank/DDBJ whole genome shotgun (WGS) entry which is preliminary data.</text>
</comment>
<evidence type="ECO:0000259" key="1">
    <source>
        <dbReference type="Pfam" id="PF00188"/>
    </source>
</evidence>
<dbReference type="SUPFAM" id="SSF55797">
    <property type="entry name" value="PR-1-like"/>
    <property type="match status" value="2"/>
</dbReference>
<name>A0A1U7HMJ6_9CYAN</name>
<dbReference type="STRING" id="1921803.NIES593_05975"/>
<dbReference type="Proteomes" id="UP000186868">
    <property type="component" value="Unassembled WGS sequence"/>
</dbReference>
<dbReference type="CDD" id="cd05379">
    <property type="entry name" value="CAP_bacterial"/>
    <property type="match status" value="2"/>
</dbReference>